<evidence type="ECO:0000256" key="4">
    <source>
        <dbReference type="SAM" id="SignalP"/>
    </source>
</evidence>
<dbReference type="CDD" id="cd00107">
    <property type="entry name" value="Knot1"/>
    <property type="match status" value="1"/>
</dbReference>
<dbReference type="PROSITE" id="PS51378">
    <property type="entry name" value="INVERT_DEFENSINS"/>
    <property type="match status" value="1"/>
</dbReference>
<keyword evidence="4" id="KW-0732">Signal</keyword>
<dbReference type="SUPFAM" id="SSF57095">
    <property type="entry name" value="Scorpion toxin-like"/>
    <property type="match status" value="1"/>
</dbReference>
<protein>
    <submittedName>
        <fullName evidence="6">Similar to Plectasin acc. no. Q53I06</fullName>
    </submittedName>
</protein>
<evidence type="ECO:0000313" key="6">
    <source>
        <dbReference type="EMBL" id="CCX33671.1"/>
    </source>
</evidence>
<accession>U4LUG1</accession>
<organism evidence="6 7">
    <name type="scientific">Pyronema omphalodes (strain CBS 100304)</name>
    <name type="common">Pyronema confluens</name>
    <dbReference type="NCBI Taxonomy" id="1076935"/>
    <lineage>
        <taxon>Eukaryota</taxon>
        <taxon>Fungi</taxon>
        <taxon>Dikarya</taxon>
        <taxon>Ascomycota</taxon>
        <taxon>Pezizomycotina</taxon>
        <taxon>Pezizomycetes</taxon>
        <taxon>Pezizales</taxon>
        <taxon>Pyronemataceae</taxon>
        <taxon>Pyronema</taxon>
    </lineage>
</organism>
<dbReference type="Gene3D" id="3.30.30.10">
    <property type="entry name" value="Knottin, scorpion toxin-like"/>
    <property type="match status" value="1"/>
</dbReference>
<dbReference type="InterPro" id="IPR003614">
    <property type="entry name" value="Knottins"/>
</dbReference>
<proteinExistence type="inferred from homology"/>
<keyword evidence="2" id="KW-0211">Defensin</keyword>
<name>U4LUG1_PYROM</name>
<evidence type="ECO:0000256" key="3">
    <source>
        <dbReference type="ARBA" id="ARBA00023157"/>
    </source>
</evidence>
<keyword evidence="2" id="KW-0929">Antimicrobial</keyword>
<dbReference type="Proteomes" id="UP000018144">
    <property type="component" value="Unassembled WGS sequence"/>
</dbReference>
<evidence type="ECO:0000313" key="7">
    <source>
        <dbReference type="Proteomes" id="UP000018144"/>
    </source>
</evidence>
<evidence type="ECO:0000259" key="5">
    <source>
        <dbReference type="PROSITE" id="PS51378"/>
    </source>
</evidence>
<dbReference type="GO" id="GO:0006952">
    <property type="term" value="P:defense response"/>
    <property type="evidence" value="ECO:0007669"/>
    <property type="project" value="UniProtKB-KW"/>
</dbReference>
<dbReference type="Pfam" id="PF01097">
    <property type="entry name" value="Defensin_2"/>
    <property type="match status" value="1"/>
</dbReference>
<keyword evidence="3" id="KW-1015">Disulfide bond</keyword>
<gene>
    <name evidence="6" type="ORF">PCON_01609</name>
</gene>
<dbReference type="InterPro" id="IPR036574">
    <property type="entry name" value="Scorpion_toxin-like_sf"/>
</dbReference>
<evidence type="ECO:0000256" key="1">
    <source>
        <dbReference type="ARBA" id="ARBA00007085"/>
    </source>
</evidence>
<feature type="chain" id="PRO_5004652391" evidence="4">
    <location>
        <begin position="22"/>
        <end position="95"/>
    </location>
</feature>
<sequence>MQFPTILTVAIFGLLNISALAAPQPVEEAHGEIFNPDVQLDADTNADDSSHLAKRGFGCNGPWDEDDMKCHNHCKSIKGYKGGYCAKAGFVCKCY</sequence>
<reference evidence="6 7" key="1">
    <citation type="journal article" date="2013" name="PLoS Genet.">
        <title>The genome and development-dependent transcriptomes of Pyronema confluens: a window into fungal evolution.</title>
        <authorList>
            <person name="Traeger S."/>
            <person name="Altegoer F."/>
            <person name="Freitag M."/>
            <person name="Gabaldon T."/>
            <person name="Kempken F."/>
            <person name="Kumar A."/>
            <person name="Marcet-Houben M."/>
            <person name="Poggeler S."/>
            <person name="Stajich J.E."/>
            <person name="Nowrousian M."/>
        </authorList>
    </citation>
    <scope>NUCLEOTIDE SEQUENCE [LARGE SCALE GENOMIC DNA]</scope>
    <source>
        <strain evidence="7">CBS 100304</strain>
        <tissue evidence="6">Vegetative mycelium</tissue>
    </source>
</reference>
<dbReference type="EMBL" id="HF936162">
    <property type="protein sequence ID" value="CCX33671.1"/>
    <property type="molecule type" value="Genomic_DNA"/>
</dbReference>
<feature type="domain" description="Invertebrate defensins family profile" evidence="5">
    <location>
        <begin position="56"/>
        <end position="95"/>
    </location>
</feature>
<comment type="similarity">
    <text evidence="1">Belongs to the invertebrate defensin family.</text>
</comment>
<dbReference type="InterPro" id="IPR001542">
    <property type="entry name" value="Defensin_invertebrate/fungal"/>
</dbReference>
<dbReference type="OrthoDB" id="4187789at2759"/>
<feature type="signal peptide" evidence="4">
    <location>
        <begin position="1"/>
        <end position="21"/>
    </location>
</feature>
<dbReference type="AlphaFoldDB" id="U4LUG1"/>
<keyword evidence="7" id="KW-1185">Reference proteome</keyword>
<dbReference type="eggNOG" id="ENOG502SVYN">
    <property type="taxonomic scope" value="Eukaryota"/>
</dbReference>
<evidence type="ECO:0000256" key="2">
    <source>
        <dbReference type="ARBA" id="ARBA00022940"/>
    </source>
</evidence>